<accession>A0A166UNN0</accession>
<dbReference type="Proteomes" id="UP000078544">
    <property type="component" value="Unassembled WGS sequence"/>
</dbReference>
<gene>
    <name evidence="6" type="ORF">AAL_00223</name>
</gene>
<feature type="compositionally biased region" description="Polar residues" evidence="4">
    <location>
        <begin position="551"/>
        <end position="560"/>
    </location>
</feature>
<feature type="compositionally biased region" description="Low complexity" evidence="4">
    <location>
        <begin position="575"/>
        <end position="599"/>
    </location>
</feature>
<feature type="region of interest" description="Disordered" evidence="4">
    <location>
        <begin position="426"/>
        <end position="459"/>
    </location>
</feature>
<organism evidence="6 7">
    <name type="scientific">Moelleriella libera RCEF 2490</name>
    <dbReference type="NCBI Taxonomy" id="1081109"/>
    <lineage>
        <taxon>Eukaryota</taxon>
        <taxon>Fungi</taxon>
        <taxon>Dikarya</taxon>
        <taxon>Ascomycota</taxon>
        <taxon>Pezizomycotina</taxon>
        <taxon>Sordariomycetes</taxon>
        <taxon>Hypocreomycetidae</taxon>
        <taxon>Hypocreales</taxon>
        <taxon>Clavicipitaceae</taxon>
        <taxon>Moelleriella</taxon>
    </lineage>
</organism>
<feature type="compositionally biased region" description="Polar residues" evidence="4">
    <location>
        <begin position="1286"/>
        <end position="1296"/>
    </location>
</feature>
<dbReference type="PANTHER" id="PTHR23193:SF23">
    <property type="entry name" value="NUCLEAR PORE COMPLEX PROTEIN NUP153"/>
    <property type="match status" value="1"/>
</dbReference>
<feature type="domain" description="Nucleoporin Nup159/Nup146 N-terminal" evidence="5">
    <location>
        <begin position="46"/>
        <end position="241"/>
    </location>
</feature>
<keyword evidence="7" id="KW-1185">Reference proteome</keyword>
<dbReference type="GO" id="GO:0008139">
    <property type="term" value="F:nuclear localization sequence binding"/>
    <property type="evidence" value="ECO:0007669"/>
    <property type="project" value="TreeGrafter"/>
</dbReference>
<feature type="region of interest" description="Disordered" evidence="4">
    <location>
        <begin position="1286"/>
        <end position="1357"/>
    </location>
</feature>
<dbReference type="EMBL" id="AZGY01000001">
    <property type="protein sequence ID" value="OAA32758.1"/>
    <property type="molecule type" value="Genomic_DNA"/>
</dbReference>
<dbReference type="OrthoDB" id="248320at2759"/>
<feature type="domain" description="Nucleoporin Nup159/Nup146 N-terminal" evidence="5">
    <location>
        <begin position="259"/>
        <end position="324"/>
    </location>
</feature>
<dbReference type="PANTHER" id="PTHR23193">
    <property type="entry name" value="NUCLEAR PORE COMPLEX PROTEIN NUP"/>
    <property type="match status" value="1"/>
</dbReference>
<keyword evidence="2" id="KW-0813">Transport</keyword>
<dbReference type="GO" id="GO:0005643">
    <property type="term" value="C:nuclear pore"/>
    <property type="evidence" value="ECO:0007669"/>
    <property type="project" value="TreeGrafter"/>
</dbReference>
<evidence type="ECO:0000259" key="5">
    <source>
        <dbReference type="Pfam" id="PF16755"/>
    </source>
</evidence>
<protein>
    <submittedName>
        <fullName evidence="6">Nuclear pore complex subunit Nup159</fullName>
    </submittedName>
</protein>
<feature type="compositionally biased region" description="Polar residues" evidence="4">
    <location>
        <begin position="1307"/>
        <end position="1327"/>
    </location>
</feature>
<evidence type="ECO:0000313" key="6">
    <source>
        <dbReference type="EMBL" id="OAA32758.1"/>
    </source>
</evidence>
<dbReference type="STRING" id="1081109.A0A166UNN0"/>
<feature type="compositionally biased region" description="Acidic residues" evidence="4">
    <location>
        <begin position="871"/>
        <end position="884"/>
    </location>
</feature>
<evidence type="ECO:0000256" key="2">
    <source>
        <dbReference type="ARBA" id="ARBA00022448"/>
    </source>
</evidence>
<dbReference type="Pfam" id="PF16755">
    <property type="entry name" value="Beta-prop_NUP159_NUP214"/>
    <property type="match status" value="2"/>
</dbReference>
<feature type="compositionally biased region" description="Low complexity" evidence="4">
    <location>
        <begin position="536"/>
        <end position="550"/>
    </location>
</feature>
<feature type="compositionally biased region" description="Low complexity" evidence="4">
    <location>
        <begin position="693"/>
        <end position="710"/>
    </location>
</feature>
<reference evidence="6 7" key="1">
    <citation type="journal article" date="2016" name="Genome Biol. Evol.">
        <title>Divergent and convergent evolution of fungal pathogenicity.</title>
        <authorList>
            <person name="Shang Y."/>
            <person name="Xiao G."/>
            <person name="Zheng P."/>
            <person name="Cen K."/>
            <person name="Zhan S."/>
            <person name="Wang C."/>
        </authorList>
    </citation>
    <scope>NUCLEOTIDE SEQUENCE [LARGE SCALE GENOMIC DNA]</scope>
    <source>
        <strain evidence="6 7">RCEF 2490</strain>
    </source>
</reference>
<dbReference type="GO" id="GO:0006405">
    <property type="term" value="P:RNA export from nucleus"/>
    <property type="evidence" value="ECO:0007669"/>
    <property type="project" value="TreeGrafter"/>
</dbReference>
<dbReference type="InterPro" id="IPR026054">
    <property type="entry name" value="Nucleoporin"/>
</dbReference>
<keyword evidence="3" id="KW-0539">Nucleus</keyword>
<feature type="compositionally biased region" description="Polar residues" evidence="4">
    <location>
        <begin position="659"/>
        <end position="685"/>
    </location>
</feature>
<sequence>MFGNAAAGPSATAGPDLERIVTQSFGFLPLAKEKKVRLTSPWTSPPIQTASLLSIASRRGLVAAAGPEEIIIATTDAVRKFLSSEREGDPEIRAFTPELRIPAPTRISHIAFTADEEHLILSAESGGGLAVYSVQSLLQGSPDTAFELPTNGESLRLLAPNPTSEKAELCAVVTSGGNLFMANLKERKLSSLMKSQVSCLSWSAKGKQLCAGMGDGTISQMTPEGEGKAEIPPPPNSGNCYVPLDSDKPAASITNKFTTTEILGEPRRPTLPMTEDMDDSVAIGVALDLSSKDKVRKPIPSNEDVEESSGPLPGFWVLTQEGILCAWWLVYDDAVVKSQTYPGLSVMDSSATTASNATQVTPMKSAMPFATPSGTSFGSTTPASAPAFGSSTQIGAGSSPWGSTTNTTTAPVGGVFGSSNFGSSPSGSGSTFGKTSSLGFGQSSQLGMRTSPWSSGAGTKSAFGQSGFSSFANGGNNQNPFASATTVPTSSAAPAAAGGGAFAGFSSSGFASLGTNGGTPSGFGSGSKFGATPFGTAGTSSSTGDSAFSTQQTKPTNVFGSTPFKLESSFKPEPQQNESSREQSGSGGSSMFSGAFESALGDAANDGVKSAPGAKDEDMEVSESTENTPRGRPQSRFAAQQSPESTTPTSTPIPPRFGSQASTTPGTSLFGQPTRTETSSSSLFGTSKDAPKSGLFSSSGAATTSAPSVGQAQTHGEERDTPLPPDTTSKAVYTAADSSSSSAASDPSQLGGSANMPWKAGTAALPSDSTAQTVDSKPRNAFFASNTAQMGNSASSAFNSPPPAEETQSAGDAPLPPDFTKKTRPGSVARNSNLNTVEESIKEEEAPLPPDFVLPKAPGREVSSVPQLPETVEDESDFGADDASEGSGVDVAQDLSPSPGGFHSTLGFTPQSSFGGLAGRTPPTARLTDAGRPLFGELNRNAPIFPVPTQSSPRSPSPLRAAVPQDLMRSFDATRSVSAPGMASKMLGGRTSHMQNGSIIPSRRERQHDTEHAFMAQQRRLRERQEAEEKQVLVDEEDDEVQKILASEVEGTLDLDEFIAHSNVVPPARESVPAQVEAVYRDINSMIDTLGLNARAVKAFIKGHRDHAAKNGRTKDDLEIPDDWVLCEIDELGEVLDGELYADLEEGRVQDLRTKLEACQDLSRDMQRLRAKQDDMRWVIMARMDPDQAEYARSLPLSTEQAAQQGELRREYARCTNLLTEAEEALSVLKAKIATVAASSASGRGSTNMPTVEAVLRTISKMLSMAEKRSGDVDVLETQLRRIKLGSTSRENSPMMTPQGRRRTMMSPDSTPLRNPRHSLTLSSSVMSLGGASKATPPRKKMSGFSEEEKSELMRQRTRRLAVLSKFKESVKQRGPNVWTMDDIE</sequence>
<evidence type="ECO:0000313" key="7">
    <source>
        <dbReference type="Proteomes" id="UP000078544"/>
    </source>
</evidence>
<proteinExistence type="predicted"/>
<dbReference type="GO" id="GO:0006606">
    <property type="term" value="P:protein import into nucleus"/>
    <property type="evidence" value="ECO:0007669"/>
    <property type="project" value="TreeGrafter"/>
</dbReference>
<evidence type="ECO:0000256" key="4">
    <source>
        <dbReference type="SAM" id="MobiDB-lite"/>
    </source>
</evidence>
<dbReference type="Gene3D" id="2.130.10.10">
    <property type="entry name" value="YVTN repeat-like/Quinoprotein amine dehydrogenase"/>
    <property type="match status" value="1"/>
</dbReference>
<feature type="compositionally biased region" description="Low complexity" evidence="4">
    <location>
        <begin position="735"/>
        <end position="746"/>
    </location>
</feature>
<feature type="region of interest" description="Disordered" evidence="4">
    <location>
        <begin position="536"/>
        <end position="921"/>
    </location>
</feature>
<evidence type="ECO:0000256" key="1">
    <source>
        <dbReference type="ARBA" id="ARBA00004123"/>
    </source>
</evidence>
<feature type="compositionally biased region" description="Polar residues" evidence="4">
    <location>
        <begin position="829"/>
        <end position="838"/>
    </location>
</feature>
<dbReference type="InterPro" id="IPR039462">
    <property type="entry name" value="Nup159/Nup146_N"/>
</dbReference>
<comment type="subcellular location">
    <subcellularLocation>
        <location evidence="1">Nucleus</location>
    </subcellularLocation>
</comment>
<dbReference type="GO" id="GO:0017056">
    <property type="term" value="F:structural constituent of nuclear pore"/>
    <property type="evidence" value="ECO:0007669"/>
    <property type="project" value="TreeGrafter"/>
</dbReference>
<comment type="caution">
    <text evidence="6">The sequence shown here is derived from an EMBL/GenBank/DDBJ whole genome shotgun (WGS) entry which is preliminary data.</text>
</comment>
<evidence type="ECO:0000256" key="3">
    <source>
        <dbReference type="ARBA" id="ARBA00023242"/>
    </source>
</evidence>
<dbReference type="SUPFAM" id="SSF117289">
    <property type="entry name" value="Nucleoporin domain"/>
    <property type="match status" value="1"/>
</dbReference>
<dbReference type="InterPro" id="IPR015943">
    <property type="entry name" value="WD40/YVTN_repeat-like_dom_sf"/>
</dbReference>
<feature type="compositionally biased region" description="Low complexity" evidence="4">
    <location>
        <begin position="426"/>
        <end position="447"/>
    </location>
</feature>
<name>A0A166UNN0_9HYPO</name>